<keyword evidence="4 7" id="KW-0812">Transmembrane</keyword>
<dbReference type="Pfam" id="PF02472">
    <property type="entry name" value="ExbD"/>
    <property type="match status" value="1"/>
</dbReference>
<comment type="subcellular location">
    <subcellularLocation>
        <location evidence="1">Cell membrane</location>
        <topology evidence="1">Single-pass membrane protein</topology>
    </subcellularLocation>
    <subcellularLocation>
        <location evidence="7">Cell membrane</location>
        <topology evidence="7">Single-pass type II membrane protein</topology>
    </subcellularLocation>
</comment>
<keyword evidence="7" id="KW-0653">Protein transport</keyword>
<evidence type="ECO:0000313" key="11">
    <source>
        <dbReference type="Proteomes" id="UP000078389"/>
    </source>
</evidence>
<feature type="region of interest" description="Disordered" evidence="8">
    <location>
        <begin position="1"/>
        <end position="25"/>
    </location>
</feature>
<proteinExistence type="inferred from homology"/>
<evidence type="ECO:0000256" key="5">
    <source>
        <dbReference type="ARBA" id="ARBA00022989"/>
    </source>
</evidence>
<evidence type="ECO:0000256" key="9">
    <source>
        <dbReference type="SAM" id="Phobius"/>
    </source>
</evidence>
<organism evidence="10 11">
    <name type="scientific">Devosia elaeis</name>
    <dbReference type="NCBI Taxonomy" id="1770058"/>
    <lineage>
        <taxon>Bacteria</taxon>
        <taxon>Pseudomonadati</taxon>
        <taxon>Pseudomonadota</taxon>
        <taxon>Alphaproteobacteria</taxon>
        <taxon>Hyphomicrobiales</taxon>
        <taxon>Devosiaceae</taxon>
        <taxon>Devosia</taxon>
    </lineage>
</organism>
<dbReference type="GO" id="GO:0022857">
    <property type="term" value="F:transmembrane transporter activity"/>
    <property type="evidence" value="ECO:0007669"/>
    <property type="project" value="InterPro"/>
</dbReference>
<accession>A0A178HWA9</accession>
<sequence>MGMGAASGGGGGGGRRGRRRRKTGVMSEINVTPMVDVMLVLLIIMMVAAPMMTSGVSVDLPRTAAGEMPSQTRPITVAVTPEGAIFIDENPVAEAQLVTTMAELATPEDRIYLRGDTTANYGTVMRVMGMLSAAGYTKIGLVTERER</sequence>
<evidence type="ECO:0000256" key="3">
    <source>
        <dbReference type="ARBA" id="ARBA00022475"/>
    </source>
</evidence>
<keyword evidence="5 9" id="KW-1133">Transmembrane helix</keyword>
<gene>
    <name evidence="10" type="ORF">A3840_11005</name>
</gene>
<keyword evidence="11" id="KW-1185">Reference proteome</keyword>
<keyword evidence="3" id="KW-1003">Cell membrane</keyword>
<keyword evidence="7" id="KW-0813">Transport</keyword>
<dbReference type="PANTHER" id="PTHR30558">
    <property type="entry name" value="EXBD MEMBRANE COMPONENT OF PMF-DRIVEN MACROMOLECULE IMPORT SYSTEM"/>
    <property type="match status" value="1"/>
</dbReference>
<evidence type="ECO:0000256" key="2">
    <source>
        <dbReference type="ARBA" id="ARBA00005811"/>
    </source>
</evidence>
<dbReference type="GO" id="GO:0015031">
    <property type="term" value="P:protein transport"/>
    <property type="evidence" value="ECO:0007669"/>
    <property type="project" value="UniProtKB-KW"/>
</dbReference>
<comment type="caution">
    <text evidence="10">The sequence shown here is derived from an EMBL/GenBank/DDBJ whole genome shotgun (WGS) entry which is preliminary data.</text>
</comment>
<evidence type="ECO:0000256" key="4">
    <source>
        <dbReference type="ARBA" id="ARBA00022692"/>
    </source>
</evidence>
<dbReference type="Gene3D" id="3.30.420.270">
    <property type="match status" value="1"/>
</dbReference>
<dbReference type="AlphaFoldDB" id="A0A178HWA9"/>
<protein>
    <submittedName>
        <fullName evidence="10">Protein TolR</fullName>
    </submittedName>
</protein>
<evidence type="ECO:0000256" key="1">
    <source>
        <dbReference type="ARBA" id="ARBA00004162"/>
    </source>
</evidence>
<dbReference type="InterPro" id="IPR003400">
    <property type="entry name" value="ExbD"/>
</dbReference>
<dbReference type="EMBL" id="LVVY01000086">
    <property type="protein sequence ID" value="OAM77152.1"/>
    <property type="molecule type" value="Genomic_DNA"/>
</dbReference>
<evidence type="ECO:0000256" key="8">
    <source>
        <dbReference type="SAM" id="MobiDB-lite"/>
    </source>
</evidence>
<evidence type="ECO:0000256" key="7">
    <source>
        <dbReference type="RuleBase" id="RU003879"/>
    </source>
</evidence>
<dbReference type="GO" id="GO:0005886">
    <property type="term" value="C:plasma membrane"/>
    <property type="evidence" value="ECO:0007669"/>
    <property type="project" value="UniProtKB-SubCell"/>
</dbReference>
<feature type="compositionally biased region" description="Gly residues" evidence="8">
    <location>
        <begin position="1"/>
        <end position="14"/>
    </location>
</feature>
<comment type="similarity">
    <text evidence="2 7">Belongs to the ExbD/TolR family.</text>
</comment>
<reference evidence="10 11" key="1">
    <citation type="submission" date="2016-03" db="EMBL/GenBank/DDBJ databases">
        <title>Genome sequencing of Devosia sp. S37.</title>
        <authorList>
            <person name="Mohd Nor M."/>
        </authorList>
    </citation>
    <scope>NUCLEOTIDE SEQUENCE [LARGE SCALE GENOMIC DNA]</scope>
    <source>
        <strain evidence="10 11">S37</strain>
    </source>
</reference>
<dbReference type="RefSeq" id="WP_067456244.1">
    <property type="nucleotide sequence ID" value="NZ_LVVY01000086.1"/>
</dbReference>
<keyword evidence="6 9" id="KW-0472">Membrane</keyword>
<evidence type="ECO:0000256" key="6">
    <source>
        <dbReference type="ARBA" id="ARBA00023136"/>
    </source>
</evidence>
<dbReference type="PANTHER" id="PTHR30558:SF7">
    <property type="entry name" value="TOL-PAL SYSTEM PROTEIN TOLR"/>
    <property type="match status" value="1"/>
</dbReference>
<dbReference type="OrthoDB" id="9798629at2"/>
<dbReference type="STRING" id="1770058.A3840_11005"/>
<evidence type="ECO:0000313" key="10">
    <source>
        <dbReference type="EMBL" id="OAM77152.1"/>
    </source>
</evidence>
<name>A0A178HWA9_9HYPH</name>
<feature type="transmembrane region" description="Helical" evidence="9">
    <location>
        <begin position="29"/>
        <end position="52"/>
    </location>
</feature>
<dbReference type="Proteomes" id="UP000078389">
    <property type="component" value="Unassembled WGS sequence"/>
</dbReference>